<dbReference type="PANTHER" id="PTHR43140">
    <property type="entry name" value="TYPE-1 RESTRICTION ENZYME ECOKI SPECIFICITY PROTEIN"/>
    <property type="match status" value="1"/>
</dbReference>
<evidence type="ECO:0000256" key="3">
    <source>
        <dbReference type="ARBA" id="ARBA00023125"/>
    </source>
</evidence>
<dbReference type="SUPFAM" id="SSF116734">
    <property type="entry name" value="DNA methylase specificity domain"/>
    <property type="match status" value="2"/>
</dbReference>
<comment type="similarity">
    <text evidence="1">Belongs to the type-I restriction system S methylase family.</text>
</comment>
<evidence type="ECO:0000256" key="1">
    <source>
        <dbReference type="ARBA" id="ARBA00010923"/>
    </source>
</evidence>
<reference evidence="8" key="1">
    <citation type="journal article" date="2019" name="Int. J. Syst. Evol. Microbiol.">
        <title>The Global Catalogue of Microorganisms (GCM) 10K type strain sequencing project: providing services to taxonomists for standard genome sequencing and annotation.</title>
        <authorList>
            <consortium name="The Broad Institute Genomics Platform"/>
            <consortium name="The Broad Institute Genome Sequencing Center for Infectious Disease"/>
            <person name="Wu L."/>
            <person name="Ma J."/>
        </authorList>
    </citation>
    <scope>NUCLEOTIDE SEQUENCE [LARGE SCALE GENOMIC DNA]</scope>
    <source>
        <strain evidence="8">JCM 9091</strain>
    </source>
</reference>
<accession>A0ABP6M4I0</accession>
<feature type="region of interest" description="Disordered" evidence="5">
    <location>
        <begin position="431"/>
        <end position="461"/>
    </location>
</feature>
<dbReference type="RefSeq" id="WP_234518423.1">
    <property type="nucleotide sequence ID" value="NZ_BAAAUF010000076.1"/>
</dbReference>
<evidence type="ECO:0000259" key="6">
    <source>
        <dbReference type="Pfam" id="PF01420"/>
    </source>
</evidence>
<dbReference type="PANTHER" id="PTHR43140:SF1">
    <property type="entry name" value="TYPE I RESTRICTION ENZYME ECOKI SPECIFICITY SUBUNIT"/>
    <property type="match status" value="1"/>
</dbReference>
<dbReference type="InterPro" id="IPR051212">
    <property type="entry name" value="Type-I_RE_S_subunit"/>
</dbReference>
<comment type="subunit">
    <text evidence="4">The methyltransferase is composed of M and S polypeptides.</text>
</comment>
<evidence type="ECO:0000256" key="4">
    <source>
        <dbReference type="ARBA" id="ARBA00038652"/>
    </source>
</evidence>
<gene>
    <name evidence="7" type="ORF">GCM10010448_65140</name>
</gene>
<proteinExistence type="inferred from homology"/>
<evidence type="ECO:0000256" key="2">
    <source>
        <dbReference type="ARBA" id="ARBA00022747"/>
    </source>
</evidence>
<dbReference type="InterPro" id="IPR044946">
    <property type="entry name" value="Restrct_endonuc_typeI_TRD_sf"/>
</dbReference>
<comment type="caution">
    <text evidence="7">The sequence shown here is derived from an EMBL/GenBank/DDBJ whole genome shotgun (WGS) entry which is preliminary data.</text>
</comment>
<evidence type="ECO:0000313" key="7">
    <source>
        <dbReference type="EMBL" id="GAA3073434.1"/>
    </source>
</evidence>
<sequence length="461" mass="51146">MSENEERNQLPQGWAWTSIGDVAEVSGGIQKQQKRRPVKNKFPFLRVANVGRGSLNLAEVHEIELFDGEIDRYRLEPGDLLVVEGNGSPDQIGRAARWRDAIKDAVHQNHLIRVRPGPAISASYLEAVWNAPAVSAQLWEVAQSTSGLYTLSTAKVKRVRIPLPPLAEQHRIVEALEDHVSRLDNADSTLDTCGLRLRRLRDSAVQRIMDGLAPCHEEHLEQLLREPLRNGHSAPATEAQDGIRTLTLTAVTTKNFTDANTKITSADPARVSKLWLEPGDIFVQRSNTPELVGSSALYVGEPNWAIFPDLLIRVRTNERVSPEFAALGLASPKIRAYYRSSAKGLAGSMPKIDQGVILRTKLPVPTPDVQLQAVEEAASYERQIARSLEQLTKISIRSRHLRAALLRRAFEGRLVPQDPNDEPSSALLARVAAERADTAKPARRRASRRPRTAPAQQEFDV</sequence>
<dbReference type="Gene3D" id="3.90.220.20">
    <property type="entry name" value="DNA methylase specificity domains"/>
    <property type="match status" value="2"/>
</dbReference>
<dbReference type="CDD" id="cd17253">
    <property type="entry name" value="RMtype1_S_Eco933I-TRD2-CR2_like"/>
    <property type="match status" value="1"/>
</dbReference>
<dbReference type="Proteomes" id="UP001501532">
    <property type="component" value="Unassembled WGS sequence"/>
</dbReference>
<protein>
    <recommendedName>
        <fullName evidence="6">Type I restriction modification DNA specificity domain-containing protein</fullName>
    </recommendedName>
</protein>
<dbReference type="Pfam" id="PF01420">
    <property type="entry name" value="Methylase_S"/>
    <property type="match status" value="1"/>
</dbReference>
<feature type="compositionally biased region" description="Basic residues" evidence="5">
    <location>
        <begin position="441"/>
        <end position="451"/>
    </location>
</feature>
<feature type="domain" description="Type I restriction modification DNA specificity" evidence="6">
    <location>
        <begin position="11"/>
        <end position="181"/>
    </location>
</feature>
<keyword evidence="2" id="KW-0680">Restriction system</keyword>
<dbReference type="InterPro" id="IPR000055">
    <property type="entry name" value="Restrct_endonuc_typeI_TRD"/>
</dbReference>
<keyword evidence="3" id="KW-0238">DNA-binding</keyword>
<keyword evidence="8" id="KW-1185">Reference proteome</keyword>
<evidence type="ECO:0000256" key="5">
    <source>
        <dbReference type="SAM" id="MobiDB-lite"/>
    </source>
</evidence>
<name>A0ABP6M4I0_9ACTN</name>
<evidence type="ECO:0000313" key="8">
    <source>
        <dbReference type="Proteomes" id="UP001501532"/>
    </source>
</evidence>
<organism evidence="7 8">
    <name type="scientific">Streptomyces glomeratus</name>
    <dbReference type="NCBI Taxonomy" id="284452"/>
    <lineage>
        <taxon>Bacteria</taxon>
        <taxon>Bacillati</taxon>
        <taxon>Actinomycetota</taxon>
        <taxon>Actinomycetes</taxon>
        <taxon>Kitasatosporales</taxon>
        <taxon>Streptomycetaceae</taxon>
        <taxon>Streptomyces</taxon>
    </lineage>
</organism>
<dbReference type="EMBL" id="BAAAUF010000076">
    <property type="protein sequence ID" value="GAA3073434.1"/>
    <property type="molecule type" value="Genomic_DNA"/>
</dbReference>